<dbReference type="HOGENOM" id="CLU_2670653_0_0_1"/>
<dbReference type="Proteomes" id="UP000019804">
    <property type="component" value="Unassembled WGS sequence"/>
</dbReference>
<feature type="region of interest" description="Disordered" evidence="1">
    <location>
        <begin position="1"/>
        <end position="50"/>
    </location>
</feature>
<organism evidence="2 3">
    <name type="scientific">Aspergillus ruber (strain CBS 135680)</name>
    <dbReference type="NCBI Taxonomy" id="1388766"/>
    <lineage>
        <taxon>Eukaryota</taxon>
        <taxon>Fungi</taxon>
        <taxon>Dikarya</taxon>
        <taxon>Ascomycota</taxon>
        <taxon>Pezizomycotina</taxon>
        <taxon>Eurotiomycetes</taxon>
        <taxon>Eurotiomycetidae</taxon>
        <taxon>Eurotiales</taxon>
        <taxon>Aspergillaceae</taxon>
        <taxon>Aspergillus</taxon>
        <taxon>Aspergillus subgen. Aspergillus</taxon>
    </lineage>
</organism>
<name>A0A017SE73_ASPRC</name>
<accession>A0A017SE73</accession>
<evidence type="ECO:0000313" key="2">
    <source>
        <dbReference type="EMBL" id="EYE94939.1"/>
    </source>
</evidence>
<keyword evidence="3" id="KW-1185">Reference proteome</keyword>
<sequence length="75" mass="8484">MELAYIEQDPNSAPHAVQNRSPPEHIERNPNSAPHAAKNRSPSKPPFLYIPEHNDKYPVFPQTQTNSLTGPIIWT</sequence>
<dbReference type="AlphaFoldDB" id="A0A017SE73"/>
<gene>
    <name evidence="2" type="ORF">EURHEDRAFT_412791</name>
</gene>
<evidence type="ECO:0000313" key="3">
    <source>
        <dbReference type="Proteomes" id="UP000019804"/>
    </source>
</evidence>
<dbReference type="GeneID" id="63697131"/>
<dbReference type="EMBL" id="KK088424">
    <property type="protein sequence ID" value="EYE94939.1"/>
    <property type="molecule type" value="Genomic_DNA"/>
</dbReference>
<dbReference type="RefSeq" id="XP_040638627.1">
    <property type="nucleotide sequence ID" value="XM_040782007.1"/>
</dbReference>
<reference evidence="3" key="1">
    <citation type="journal article" date="2014" name="Nat. Commun.">
        <title>Genomic adaptations of the halophilic Dead Sea filamentous fungus Eurotium rubrum.</title>
        <authorList>
            <person name="Kis-Papo T."/>
            <person name="Weig A.R."/>
            <person name="Riley R."/>
            <person name="Persoh D."/>
            <person name="Salamov A."/>
            <person name="Sun H."/>
            <person name="Lipzen A."/>
            <person name="Wasser S.P."/>
            <person name="Rambold G."/>
            <person name="Grigoriev I.V."/>
            <person name="Nevo E."/>
        </authorList>
    </citation>
    <scope>NUCLEOTIDE SEQUENCE [LARGE SCALE GENOMIC DNA]</scope>
    <source>
        <strain evidence="3">CBS 135680</strain>
    </source>
</reference>
<protein>
    <submittedName>
        <fullName evidence="2">Uncharacterized protein</fullName>
    </submittedName>
</protein>
<proteinExistence type="predicted"/>
<evidence type="ECO:0000256" key="1">
    <source>
        <dbReference type="SAM" id="MobiDB-lite"/>
    </source>
</evidence>